<accession>A0AAN7L2Y0</accession>
<reference evidence="1 2" key="1">
    <citation type="journal article" date="2023" name="Hortic Res">
        <title>Pangenome of water caltrop reveals structural variations and asymmetric subgenome divergence after allopolyploidization.</title>
        <authorList>
            <person name="Zhang X."/>
            <person name="Chen Y."/>
            <person name="Wang L."/>
            <person name="Yuan Y."/>
            <person name="Fang M."/>
            <person name="Shi L."/>
            <person name="Lu R."/>
            <person name="Comes H.P."/>
            <person name="Ma Y."/>
            <person name="Chen Y."/>
            <person name="Huang G."/>
            <person name="Zhou Y."/>
            <person name="Zheng Z."/>
            <person name="Qiu Y."/>
        </authorList>
    </citation>
    <scope>NUCLEOTIDE SEQUENCE [LARGE SCALE GENOMIC DNA]</scope>
    <source>
        <tissue evidence="1">Roots</tissue>
    </source>
</reference>
<name>A0AAN7L2Y0_9MYRT</name>
<evidence type="ECO:0000313" key="2">
    <source>
        <dbReference type="Proteomes" id="UP001345219"/>
    </source>
</evidence>
<keyword evidence="2" id="KW-1185">Reference proteome</keyword>
<protein>
    <submittedName>
        <fullName evidence="1">Uncharacterized protein</fullName>
    </submittedName>
</protein>
<dbReference type="EMBL" id="JAXIOK010000001">
    <property type="protein sequence ID" value="KAK4781258.1"/>
    <property type="molecule type" value="Genomic_DNA"/>
</dbReference>
<sequence length="104" mass="11540">MMEGTGVHETYGDSQLSVVHTSKSCKRRFHRLFIIWMEGSLLLGGYVGEEMDAPEHSQFGRSPVPHLVAGGKLADLGLQGHGLHDFLSMMENGKKAIREKFEAK</sequence>
<dbReference type="Proteomes" id="UP001345219">
    <property type="component" value="Chromosome 13"/>
</dbReference>
<dbReference type="AlphaFoldDB" id="A0AAN7L2Y0"/>
<evidence type="ECO:0000313" key="1">
    <source>
        <dbReference type="EMBL" id="KAK4781258.1"/>
    </source>
</evidence>
<comment type="caution">
    <text evidence="1">The sequence shown here is derived from an EMBL/GenBank/DDBJ whole genome shotgun (WGS) entry which is preliminary data.</text>
</comment>
<gene>
    <name evidence="1" type="ORF">SAY87_017364</name>
</gene>
<proteinExistence type="predicted"/>
<organism evidence="1 2">
    <name type="scientific">Trapa incisa</name>
    <dbReference type="NCBI Taxonomy" id="236973"/>
    <lineage>
        <taxon>Eukaryota</taxon>
        <taxon>Viridiplantae</taxon>
        <taxon>Streptophyta</taxon>
        <taxon>Embryophyta</taxon>
        <taxon>Tracheophyta</taxon>
        <taxon>Spermatophyta</taxon>
        <taxon>Magnoliopsida</taxon>
        <taxon>eudicotyledons</taxon>
        <taxon>Gunneridae</taxon>
        <taxon>Pentapetalae</taxon>
        <taxon>rosids</taxon>
        <taxon>malvids</taxon>
        <taxon>Myrtales</taxon>
        <taxon>Lythraceae</taxon>
        <taxon>Trapa</taxon>
    </lineage>
</organism>